<dbReference type="Pfam" id="PF09209">
    <property type="entry name" value="CecR_C"/>
    <property type="match status" value="1"/>
</dbReference>
<keyword evidence="7" id="KW-1185">Reference proteome</keyword>
<reference evidence="6 7" key="2">
    <citation type="journal article" date="2023" name="Plant Pathol.">
        <title>Dismantling and reorganizing Pseudomonas marginalis sensu#lato.</title>
        <authorList>
            <person name="Sawada H."/>
            <person name="Fujikawa T."/>
            <person name="Satou M."/>
        </authorList>
    </citation>
    <scope>NUCLEOTIDE SEQUENCE [LARGE SCALE GENOMIC DNA]</scope>
    <source>
        <strain evidence="6 7">MAFF 302046</strain>
    </source>
</reference>
<gene>
    <name evidence="6" type="ORF">M1B35_23925</name>
</gene>
<dbReference type="InterPro" id="IPR001647">
    <property type="entry name" value="HTH_TetR"/>
</dbReference>
<comment type="caution">
    <text evidence="6">The sequence shown here is derived from an EMBL/GenBank/DDBJ whole genome shotgun (WGS) entry which is preliminary data.</text>
</comment>
<dbReference type="Proteomes" id="UP001155163">
    <property type="component" value="Unassembled WGS sequence"/>
</dbReference>
<dbReference type="SUPFAM" id="SSF46689">
    <property type="entry name" value="Homeodomain-like"/>
    <property type="match status" value="1"/>
</dbReference>
<evidence type="ECO:0000259" key="5">
    <source>
        <dbReference type="PROSITE" id="PS50977"/>
    </source>
</evidence>
<dbReference type="PANTHER" id="PTHR30055:SF234">
    <property type="entry name" value="HTH-TYPE TRANSCRIPTIONAL REGULATOR BETI"/>
    <property type="match status" value="1"/>
</dbReference>
<evidence type="ECO:0000256" key="2">
    <source>
        <dbReference type="ARBA" id="ARBA00023125"/>
    </source>
</evidence>
<evidence type="ECO:0000313" key="7">
    <source>
        <dbReference type="Proteomes" id="UP001155163"/>
    </source>
</evidence>
<dbReference type="PRINTS" id="PR00455">
    <property type="entry name" value="HTHTETR"/>
</dbReference>
<dbReference type="InterPro" id="IPR050109">
    <property type="entry name" value="HTH-type_TetR-like_transc_reg"/>
</dbReference>
<dbReference type="EMBL" id="JALQCX010000050">
    <property type="protein sequence ID" value="MCK9817090.1"/>
    <property type="molecule type" value="Genomic_DNA"/>
</dbReference>
<dbReference type="Gene3D" id="1.10.10.60">
    <property type="entry name" value="Homeodomain-like"/>
    <property type="match status" value="1"/>
</dbReference>
<dbReference type="PANTHER" id="PTHR30055">
    <property type="entry name" value="HTH-TYPE TRANSCRIPTIONAL REGULATOR RUTR"/>
    <property type="match status" value="1"/>
</dbReference>
<evidence type="ECO:0000256" key="3">
    <source>
        <dbReference type="ARBA" id="ARBA00023163"/>
    </source>
</evidence>
<feature type="DNA-binding region" description="H-T-H motif" evidence="4">
    <location>
        <begin position="39"/>
        <end position="58"/>
    </location>
</feature>
<dbReference type="SUPFAM" id="SSF48498">
    <property type="entry name" value="Tetracyclin repressor-like, C-terminal domain"/>
    <property type="match status" value="1"/>
</dbReference>
<proteinExistence type="predicted"/>
<keyword evidence="2 4" id="KW-0238">DNA-binding</keyword>
<dbReference type="InterPro" id="IPR036271">
    <property type="entry name" value="Tet_transcr_reg_TetR-rel_C_sf"/>
</dbReference>
<dbReference type="RefSeq" id="WP_268263280.1">
    <property type="nucleotide sequence ID" value="NZ_JALQCX010000050.1"/>
</dbReference>
<dbReference type="Gene3D" id="1.10.357.10">
    <property type="entry name" value="Tetracycline Repressor, domain 2"/>
    <property type="match status" value="1"/>
</dbReference>
<accession>A0ABT0JMF7</accession>
<sequence>MARHRPAKEGGYQRGEETRLRIIEAAVEQFAQHGYGSTSTRQIASAAGVNAPALQYYFDNKEGVYLACINHILGKLWEHLGDVVSAAETALADLQCDDQTLIERYLAILGRFISFILDEPDTDNWRRFIAIEQSGMGPPAAAPLMDQGLNVRLALVTRTLVGRLTGLPADHETTIIRTLALNSQSMVFRAKRTPILRALNWDSIDQARMETVRKVLIEQNRLTLQAMANARSEH</sequence>
<reference evidence="6 7" key="1">
    <citation type="journal article" date="2022" name="Int. J. Syst. Evol. Microbiol.">
        <title>Pseudomonas aegrilactucae sp. nov. and Pseudomonas morbosilactucae sp. nov., pathogens causing bacterial rot of lettuce in Japan.</title>
        <authorList>
            <person name="Sawada H."/>
            <person name="Fujikawa T."/>
            <person name="Satou M."/>
        </authorList>
    </citation>
    <scope>NUCLEOTIDE SEQUENCE [LARGE SCALE GENOMIC DNA]</scope>
    <source>
        <strain evidence="6 7">MAFF 302046</strain>
    </source>
</reference>
<evidence type="ECO:0000313" key="6">
    <source>
        <dbReference type="EMBL" id="MCK9817090.1"/>
    </source>
</evidence>
<evidence type="ECO:0000256" key="1">
    <source>
        <dbReference type="ARBA" id="ARBA00023015"/>
    </source>
</evidence>
<organism evidence="6 7">
    <name type="scientific">Pseudomonas morbosilactucae</name>
    <dbReference type="NCBI Taxonomy" id="2938197"/>
    <lineage>
        <taxon>Bacteria</taxon>
        <taxon>Pseudomonadati</taxon>
        <taxon>Pseudomonadota</taxon>
        <taxon>Gammaproteobacteria</taxon>
        <taxon>Pseudomonadales</taxon>
        <taxon>Pseudomonadaceae</taxon>
        <taxon>Pseudomonas</taxon>
    </lineage>
</organism>
<protein>
    <submittedName>
        <fullName evidence="6">CerR family C-terminal domain-containing protein</fullName>
    </submittedName>
</protein>
<dbReference type="Pfam" id="PF00440">
    <property type="entry name" value="TetR_N"/>
    <property type="match status" value="1"/>
</dbReference>
<keyword evidence="1" id="KW-0805">Transcription regulation</keyword>
<dbReference type="PROSITE" id="PS50977">
    <property type="entry name" value="HTH_TETR_2"/>
    <property type="match status" value="1"/>
</dbReference>
<dbReference type="InterPro" id="IPR015292">
    <property type="entry name" value="Tscrpt_reg_YbiH_C"/>
</dbReference>
<feature type="domain" description="HTH tetR-type" evidence="5">
    <location>
        <begin position="16"/>
        <end position="76"/>
    </location>
</feature>
<evidence type="ECO:0000256" key="4">
    <source>
        <dbReference type="PROSITE-ProRule" id="PRU00335"/>
    </source>
</evidence>
<dbReference type="InterPro" id="IPR009057">
    <property type="entry name" value="Homeodomain-like_sf"/>
</dbReference>
<keyword evidence="3" id="KW-0804">Transcription</keyword>
<name>A0ABT0JMF7_9PSED</name>